<comment type="subcellular location">
    <subcellularLocation>
        <location evidence="1">Secreted</location>
    </subcellularLocation>
</comment>
<keyword evidence="3 6" id="KW-0732">Signal</keyword>
<name>A0A8K0HET2_9ROSA</name>
<dbReference type="PROSITE" id="PS51473">
    <property type="entry name" value="GNK2"/>
    <property type="match status" value="2"/>
</dbReference>
<evidence type="ECO:0000256" key="6">
    <source>
        <dbReference type="SAM" id="SignalP"/>
    </source>
</evidence>
<keyword evidence="4" id="KW-0677">Repeat</keyword>
<dbReference type="PANTHER" id="PTHR32411:SF51">
    <property type="entry name" value="GNK2-HOMOLOGOUS DOMAIN-CONTAINING PROTEIN"/>
    <property type="match status" value="1"/>
</dbReference>
<feature type="chain" id="PRO_5035481277" description="Gnk2-homologous domain-containing protein" evidence="6">
    <location>
        <begin position="28"/>
        <end position="280"/>
    </location>
</feature>
<feature type="domain" description="Gnk2-homologous" evidence="7">
    <location>
        <begin position="32"/>
        <end position="135"/>
    </location>
</feature>
<evidence type="ECO:0000256" key="5">
    <source>
        <dbReference type="ARBA" id="ARBA00038515"/>
    </source>
</evidence>
<dbReference type="Pfam" id="PF01657">
    <property type="entry name" value="Stress-antifung"/>
    <property type="match status" value="2"/>
</dbReference>
<feature type="domain" description="Gnk2-homologous" evidence="7">
    <location>
        <begin position="139"/>
        <end position="244"/>
    </location>
</feature>
<dbReference type="InterPro" id="IPR050581">
    <property type="entry name" value="CRR_secretory_protein"/>
</dbReference>
<evidence type="ECO:0000256" key="2">
    <source>
        <dbReference type="ARBA" id="ARBA00022525"/>
    </source>
</evidence>
<dbReference type="InterPro" id="IPR002902">
    <property type="entry name" value="GNK2"/>
</dbReference>
<dbReference type="EMBL" id="VOIH02000003">
    <property type="protein sequence ID" value="KAF3450463.1"/>
    <property type="molecule type" value="Genomic_DNA"/>
</dbReference>
<dbReference type="AlphaFoldDB" id="A0A8K0HET2"/>
<evidence type="ECO:0000256" key="4">
    <source>
        <dbReference type="ARBA" id="ARBA00022737"/>
    </source>
</evidence>
<reference evidence="8" key="1">
    <citation type="submission" date="2020-03" db="EMBL/GenBank/DDBJ databases">
        <title>A high-quality chromosome-level genome assembly of a woody plant with both climbing and erect habits, Rhamnella rubrinervis.</title>
        <authorList>
            <person name="Lu Z."/>
            <person name="Yang Y."/>
            <person name="Zhu X."/>
            <person name="Sun Y."/>
        </authorList>
    </citation>
    <scope>NUCLEOTIDE SEQUENCE</scope>
    <source>
        <strain evidence="8">BYM</strain>
        <tissue evidence="8">Leaf</tissue>
    </source>
</reference>
<dbReference type="CDD" id="cd23509">
    <property type="entry name" value="Gnk2-like"/>
    <property type="match status" value="2"/>
</dbReference>
<evidence type="ECO:0000259" key="7">
    <source>
        <dbReference type="PROSITE" id="PS51473"/>
    </source>
</evidence>
<organism evidence="8 9">
    <name type="scientific">Rhamnella rubrinervis</name>
    <dbReference type="NCBI Taxonomy" id="2594499"/>
    <lineage>
        <taxon>Eukaryota</taxon>
        <taxon>Viridiplantae</taxon>
        <taxon>Streptophyta</taxon>
        <taxon>Embryophyta</taxon>
        <taxon>Tracheophyta</taxon>
        <taxon>Spermatophyta</taxon>
        <taxon>Magnoliopsida</taxon>
        <taxon>eudicotyledons</taxon>
        <taxon>Gunneridae</taxon>
        <taxon>Pentapetalae</taxon>
        <taxon>rosids</taxon>
        <taxon>fabids</taxon>
        <taxon>Rosales</taxon>
        <taxon>Rhamnaceae</taxon>
        <taxon>rhamnoid group</taxon>
        <taxon>Rhamneae</taxon>
        <taxon>Rhamnella</taxon>
    </lineage>
</organism>
<keyword evidence="9" id="KW-1185">Reference proteome</keyword>
<comment type="similarity">
    <text evidence="5">Belongs to the cysteine-rich repeat secretory protein family.</text>
</comment>
<keyword evidence="2" id="KW-0964">Secreted</keyword>
<feature type="signal peptide" evidence="6">
    <location>
        <begin position="1"/>
        <end position="27"/>
    </location>
</feature>
<comment type="caution">
    <text evidence="8">The sequence shown here is derived from an EMBL/GenBank/DDBJ whole genome shotgun (WGS) entry which is preliminary data.</text>
</comment>
<evidence type="ECO:0000256" key="3">
    <source>
        <dbReference type="ARBA" id="ARBA00022729"/>
    </source>
</evidence>
<dbReference type="OrthoDB" id="1731016at2759"/>
<dbReference type="InterPro" id="IPR038408">
    <property type="entry name" value="GNK2_sf"/>
</dbReference>
<dbReference type="Gene3D" id="3.30.430.20">
    <property type="entry name" value="Gnk2 domain, C-X8-C-X2-C motif"/>
    <property type="match status" value="2"/>
</dbReference>
<dbReference type="Proteomes" id="UP000796880">
    <property type="component" value="Unassembled WGS sequence"/>
</dbReference>
<evidence type="ECO:0000313" key="8">
    <source>
        <dbReference type="EMBL" id="KAF3450463.1"/>
    </source>
</evidence>
<evidence type="ECO:0000313" key="9">
    <source>
        <dbReference type="Proteomes" id="UP000796880"/>
    </source>
</evidence>
<dbReference type="PANTHER" id="PTHR32411">
    <property type="entry name" value="CYSTEINE-RICH REPEAT SECRETORY PROTEIN 38-RELATED"/>
    <property type="match status" value="1"/>
</dbReference>
<gene>
    <name evidence="8" type="ORF">FNV43_RR06546</name>
</gene>
<proteinExistence type="inferred from homology"/>
<accession>A0A8K0HET2</accession>
<sequence>MKIVLLLVDFVAVFAISLSLISDPCYAADNNTNLGSQCSIDDKSAADNEFQINRRNLLDVLAANAPLQNGFYTTETGKKPEKDYGLIQCRGDISADDCRNCTNNITRIASTACQKSKNVWIWFRWCFLRYSNASFFGSVEYSSAASTNDTDLDVPSMVSKGLDFMGELAQNASKQPLMFQTAVLDVGQSGKRYGMAQCTRDISKADCRNCLDHQLESFKSVLANKRGWEIHGSSCFMWYQDYQFYFNISTPASEGAGKPSSHKGAAIGLITSMLALVMVL</sequence>
<protein>
    <recommendedName>
        <fullName evidence="7">Gnk2-homologous domain-containing protein</fullName>
    </recommendedName>
</protein>
<dbReference type="GO" id="GO:0005576">
    <property type="term" value="C:extracellular region"/>
    <property type="evidence" value="ECO:0007669"/>
    <property type="project" value="UniProtKB-SubCell"/>
</dbReference>
<evidence type="ECO:0000256" key="1">
    <source>
        <dbReference type="ARBA" id="ARBA00004613"/>
    </source>
</evidence>